<evidence type="ECO:0000256" key="1">
    <source>
        <dbReference type="ARBA" id="ARBA00022729"/>
    </source>
</evidence>
<dbReference type="Gene3D" id="2.40.160.20">
    <property type="match status" value="1"/>
</dbReference>
<reference evidence="4" key="1">
    <citation type="journal article" date="2014" name="Int. J. Syst. Evol. Microbiol.">
        <title>Complete genome sequence of Corynebacterium casei LMG S-19264T (=DSM 44701T), isolated from a smear-ripened cheese.</title>
        <authorList>
            <consortium name="US DOE Joint Genome Institute (JGI-PGF)"/>
            <person name="Walter F."/>
            <person name="Albersmeier A."/>
            <person name="Kalinowski J."/>
            <person name="Ruckert C."/>
        </authorList>
    </citation>
    <scope>NUCLEOTIDE SEQUENCE</scope>
    <source>
        <strain evidence="4">CGMCC 1.15447</strain>
    </source>
</reference>
<dbReference type="InterPro" id="IPR027385">
    <property type="entry name" value="Beta-barrel_OMP"/>
</dbReference>
<sequence>MKTSHLAKLALVVAFALPASTTLAQTAPTAIQRLQVSAFGGLTGTYTNFLGGKNAGITLGGDLTFMTVPHVKPSFELRGTAPIDGGHVDSQLNFLLGPKVEYRYNRFHPYADFLFGRGQITYENGGVLYNNTLYLKTTSFIYSLGGGLDYQLTDHWGAKFDYQFQHWDTPFVGTVYNPIHPKAITLGVTYRFNFNRGYRRR</sequence>
<keyword evidence="5" id="KW-1185">Reference proteome</keyword>
<dbReference type="EMBL" id="BMJB01000002">
    <property type="protein sequence ID" value="GGA76163.1"/>
    <property type="molecule type" value="Genomic_DNA"/>
</dbReference>
<dbReference type="Proteomes" id="UP000648801">
    <property type="component" value="Unassembled WGS sequence"/>
</dbReference>
<feature type="chain" id="PRO_5038104663" description="Outer membrane protein beta-barrel domain-containing protein" evidence="2">
    <location>
        <begin position="25"/>
        <end position="201"/>
    </location>
</feature>
<dbReference type="InterPro" id="IPR011250">
    <property type="entry name" value="OMP/PagP_B-barrel"/>
</dbReference>
<evidence type="ECO:0000259" key="3">
    <source>
        <dbReference type="Pfam" id="PF13505"/>
    </source>
</evidence>
<gene>
    <name evidence="4" type="ORF">GCM10011507_29460</name>
</gene>
<protein>
    <recommendedName>
        <fullName evidence="3">Outer membrane protein beta-barrel domain-containing protein</fullName>
    </recommendedName>
</protein>
<keyword evidence="1 2" id="KW-0732">Signal</keyword>
<feature type="domain" description="Outer membrane protein beta-barrel" evidence="3">
    <location>
        <begin position="16"/>
        <end position="192"/>
    </location>
</feature>
<accession>A0A916S0K7</accession>
<dbReference type="SUPFAM" id="SSF56925">
    <property type="entry name" value="OMPA-like"/>
    <property type="match status" value="1"/>
</dbReference>
<proteinExistence type="predicted"/>
<comment type="caution">
    <text evidence="4">The sequence shown here is derived from an EMBL/GenBank/DDBJ whole genome shotgun (WGS) entry which is preliminary data.</text>
</comment>
<organism evidence="4 5">
    <name type="scientific">Edaphobacter acidisoli</name>
    <dbReference type="NCBI Taxonomy" id="2040573"/>
    <lineage>
        <taxon>Bacteria</taxon>
        <taxon>Pseudomonadati</taxon>
        <taxon>Acidobacteriota</taxon>
        <taxon>Terriglobia</taxon>
        <taxon>Terriglobales</taxon>
        <taxon>Acidobacteriaceae</taxon>
        <taxon>Edaphobacter</taxon>
    </lineage>
</organism>
<evidence type="ECO:0000256" key="2">
    <source>
        <dbReference type="SAM" id="SignalP"/>
    </source>
</evidence>
<dbReference type="Pfam" id="PF13505">
    <property type="entry name" value="OMP_b-brl"/>
    <property type="match status" value="1"/>
</dbReference>
<reference evidence="4" key="2">
    <citation type="submission" date="2020-09" db="EMBL/GenBank/DDBJ databases">
        <authorList>
            <person name="Sun Q."/>
            <person name="Zhou Y."/>
        </authorList>
    </citation>
    <scope>NUCLEOTIDE SEQUENCE</scope>
    <source>
        <strain evidence="4">CGMCC 1.15447</strain>
    </source>
</reference>
<dbReference type="RefSeq" id="WP_188760273.1">
    <property type="nucleotide sequence ID" value="NZ_BMJB01000002.1"/>
</dbReference>
<evidence type="ECO:0000313" key="5">
    <source>
        <dbReference type="Proteomes" id="UP000648801"/>
    </source>
</evidence>
<feature type="signal peptide" evidence="2">
    <location>
        <begin position="1"/>
        <end position="24"/>
    </location>
</feature>
<evidence type="ECO:0000313" key="4">
    <source>
        <dbReference type="EMBL" id="GGA76163.1"/>
    </source>
</evidence>
<name>A0A916S0K7_9BACT</name>
<dbReference type="AlphaFoldDB" id="A0A916S0K7"/>